<dbReference type="Gene3D" id="1.20.1640.10">
    <property type="entry name" value="Multidrug efflux transporter AcrB transmembrane domain"/>
    <property type="match status" value="1"/>
</dbReference>
<dbReference type="AlphaFoldDB" id="A0A1G1WDZ5"/>
<dbReference type="InterPro" id="IPR022646">
    <property type="entry name" value="SecD/SecF_CS"/>
</dbReference>
<keyword evidence="8 10" id="KW-0811">Translocation</keyword>
<evidence type="ECO:0000256" key="10">
    <source>
        <dbReference type="HAMAP-Rule" id="MF_01464"/>
    </source>
</evidence>
<dbReference type="InterPro" id="IPR005665">
    <property type="entry name" value="SecF_bac"/>
</dbReference>
<accession>A0A1G1WDZ5</accession>
<reference evidence="12 13" key="1">
    <citation type="journal article" date="2016" name="Nat. Commun.">
        <title>Thousands of microbial genomes shed light on interconnected biogeochemical processes in an aquifer system.</title>
        <authorList>
            <person name="Anantharaman K."/>
            <person name="Brown C.T."/>
            <person name="Hug L.A."/>
            <person name="Sharon I."/>
            <person name="Castelle C.J."/>
            <person name="Probst A.J."/>
            <person name="Thomas B.C."/>
            <person name="Singh A."/>
            <person name="Wilkins M.J."/>
            <person name="Karaoz U."/>
            <person name="Brodie E.L."/>
            <person name="Williams K.H."/>
            <person name="Hubbard S.S."/>
            <person name="Banfield J.F."/>
        </authorList>
    </citation>
    <scope>NUCLEOTIDE SEQUENCE [LARGE SCALE GENOMIC DNA]</scope>
</reference>
<evidence type="ECO:0000256" key="5">
    <source>
        <dbReference type="ARBA" id="ARBA00022692"/>
    </source>
</evidence>
<feature type="domain" description="SSD" evidence="11">
    <location>
        <begin position="124"/>
        <end position="288"/>
    </location>
</feature>
<dbReference type="PROSITE" id="PS50156">
    <property type="entry name" value="SSD"/>
    <property type="match status" value="1"/>
</dbReference>
<dbReference type="GO" id="GO:0005886">
    <property type="term" value="C:plasma membrane"/>
    <property type="evidence" value="ECO:0007669"/>
    <property type="project" value="UniProtKB-SubCell"/>
</dbReference>
<dbReference type="HAMAP" id="MF_01464_B">
    <property type="entry name" value="SecF_B"/>
    <property type="match status" value="1"/>
</dbReference>
<feature type="transmembrane region" description="Helical" evidence="10">
    <location>
        <begin position="12"/>
        <end position="31"/>
    </location>
</feature>
<gene>
    <name evidence="10" type="primary">secF</name>
    <name evidence="12" type="ORF">A2Z11_04920</name>
</gene>
<comment type="caution">
    <text evidence="12">The sequence shown here is derived from an EMBL/GenBank/DDBJ whole genome shotgun (WGS) entry which is preliminary data.</text>
</comment>
<dbReference type="STRING" id="1802596.A2Z11_04920"/>
<feature type="transmembrane region" description="Helical" evidence="10">
    <location>
        <begin position="155"/>
        <end position="182"/>
    </location>
</feature>
<dbReference type="Pfam" id="PF07549">
    <property type="entry name" value="Sec_GG"/>
    <property type="match status" value="1"/>
</dbReference>
<feature type="transmembrane region" description="Helical" evidence="10">
    <location>
        <begin position="266"/>
        <end position="289"/>
    </location>
</feature>
<dbReference type="InterPro" id="IPR048634">
    <property type="entry name" value="SecD_SecF_C"/>
</dbReference>
<comment type="subunit">
    <text evidence="10">Forms a complex with SecD. Part of the essential Sec protein translocation apparatus which comprises SecA, SecYEG and auxiliary proteins SecDF. Other proteins may also be involved.</text>
</comment>
<evidence type="ECO:0000256" key="2">
    <source>
        <dbReference type="ARBA" id="ARBA00022448"/>
    </source>
</evidence>
<dbReference type="PRINTS" id="PR01755">
    <property type="entry name" value="SECFTRNLCASE"/>
</dbReference>
<name>A0A1G1WDZ5_9BACT</name>
<keyword evidence="9 10" id="KW-0472">Membrane</keyword>
<dbReference type="InterPro" id="IPR000731">
    <property type="entry name" value="SSD"/>
</dbReference>
<dbReference type="SUPFAM" id="SSF82866">
    <property type="entry name" value="Multidrug efflux transporter AcrB transmembrane domain"/>
    <property type="match status" value="1"/>
</dbReference>
<keyword evidence="4" id="KW-0997">Cell inner membrane</keyword>
<keyword evidence="7 10" id="KW-1133">Transmembrane helix</keyword>
<comment type="similarity">
    <text evidence="10">Belongs to the SecD/SecF family. SecF subfamily.</text>
</comment>
<dbReference type="PANTHER" id="PTHR30081:SF8">
    <property type="entry name" value="PROTEIN TRANSLOCASE SUBUNIT SECF"/>
    <property type="match status" value="1"/>
</dbReference>
<comment type="function">
    <text evidence="10">Part of the Sec protein translocase complex. Interacts with the SecYEG preprotein conducting channel. SecDF uses the proton motive force (PMF) to complete protein translocation after the ATP-dependent function of SecA.</text>
</comment>
<feature type="transmembrane region" description="Helical" evidence="10">
    <location>
        <begin position="239"/>
        <end position="260"/>
    </location>
</feature>
<evidence type="ECO:0000313" key="12">
    <source>
        <dbReference type="EMBL" id="OGY25851.1"/>
    </source>
</evidence>
<dbReference type="GO" id="GO:0065002">
    <property type="term" value="P:intracellular protein transmembrane transport"/>
    <property type="evidence" value="ECO:0007669"/>
    <property type="project" value="UniProtKB-UniRule"/>
</dbReference>
<evidence type="ECO:0000256" key="8">
    <source>
        <dbReference type="ARBA" id="ARBA00023010"/>
    </source>
</evidence>
<comment type="subcellular location">
    <subcellularLocation>
        <location evidence="1 10">Cell membrane</location>
        <topology evidence="1 10">Multi-pass membrane protein</topology>
    </subcellularLocation>
</comment>
<evidence type="ECO:0000256" key="6">
    <source>
        <dbReference type="ARBA" id="ARBA00022927"/>
    </source>
</evidence>
<dbReference type="Pfam" id="PF02355">
    <property type="entry name" value="SecD_SecF_C"/>
    <property type="match status" value="1"/>
</dbReference>
<keyword evidence="3 10" id="KW-1003">Cell membrane</keyword>
<dbReference type="InterPro" id="IPR022645">
    <property type="entry name" value="SecD/SecF_bac"/>
</dbReference>
<dbReference type="EMBL" id="MHCS01000037">
    <property type="protein sequence ID" value="OGY25851.1"/>
    <property type="molecule type" value="Genomic_DNA"/>
</dbReference>
<protein>
    <recommendedName>
        <fullName evidence="10">Protein-export membrane protein SecF</fullName>
    </recommendedName>
</protein>
<dbReference type="Proteomes" id="UP000176389">
    <property type="component" value="Unassembled WGS sequence"/>
</dbReference>
<keyword evidence="2 10" id="KW-0813">Transport</keyword>
<dbReference type="NCBIfam" id="TIGR00966">
    <property type="entry name" value="transloc_SecF"/>
    <property type="match status" value="1"/>
</dbReference>
<proteinExistence type="inferred from homology"/>
<evidence type="ECO:0000256" key="4">
    <source>
        <dbReference type="ARBA" id="ARBA00022519"/>
    </source>
</evidence>
<feature type="transmembrane region" description="Helical" evidence="10">
    <location>
        <begin position="188"/>
        <end position="208"/>
    </location>
</feature>
<evidence type="ECO:0000256" key="3">
    <source>
        <dbReference type="ARBA" id="ARBA00022475"/>
    </source>
</evidence>
<evidence type="ECO:0000259" key="11">
    <source>
        <dbReference type="PROSITE" id="PS50156"/>
    </source>
</evidence>
<evidence type="ECO:0000256" key="1">
    <source>
        <dbReference type="ARBA" id="ARBA00004651"/>
    </source>
</evidence>
<keyword evidence="6 10" id="KW-0653">Protein transport</keyword>
<dbReference type="InterPro" id="IPR022813">
    <property type="entry name" value="SecD/SecF_arch_bac"/>
</dbReference>
<dbReference type="GO" id="GO:0006605">
    <property type="term" value="P:protein targeting"/>
    <property type="evidence" value="ECO:0007669"/>
    <property type="project" value="UniProtKB-UniRule"/>
</dbReference>
<organism evidence="12 13">
    <name type="scientific">Candidatus Woykebacteria bacterium RBG_16_43_9</name>
    <dbReference type="NCBI Taxonomy" id="1802596"/>
    <lineage>
        <taxon>Bacteria</taxon>
        <taxon>Candidatus Woykeibacteriota</taxon>
    </lineage>
</organism>
<dbReference type="GO" id="GO:0015450">
    <property type="term" value="F:protein-transporting ATPase activity"/>
    <property type="evidence" value="ECO:0007669"/>
    <property type="project" value="InterPro"/>
</dbReference>
<keyword evidence="5 10" id="KW-0812">Transmembrane</keyword>
<dbReference type="GO" id="GO:0043952">
    <property type="term" value="P:protein transport by the Sec complex"/>
    <property type="evidence" value="ECO:0007669"/>
    <property type="project" value="UniProtKB-UniRule"/>
</dbReference>
<evidence type="ECO:0000313" key="13">
    <source>
        <dbReference type="Proteomes" id="UP000176389"/>
    </source>
</evidence>
<evidence type="ECO:0000256" key="9">
    <source>
        <dbReference type="ARBA" id="ARBA00023136"/>
    </source>
</evidence>
<evidence type="ECO:0000256" key="7">
    <source>
        <dbReference type="ARBA" id="ARBA00022989"/>
    </source>
</evidence>
<feature type="transmembrane region" description="Helical" evidence="10">
    <location>
        <begin position="124"/>
        <end position="143"/>
    </location>
</feature>
<sequence>MIDIVGKKKWYFAFSALILVPGIIALFLWRLNLGVDFTGGTLVELSFPNKINKSSLEWAIEKNNIDVASIAPTDVGTYLIRTKPLDDAQRKTILETAKKEFGGVRQVSHETIGPIIGAELLRKALISLVVASVAIVFYIAWAFRSVPKPASSWRFGISAIAALLHDVFVVVGAFSIIGHFLAVEVDTLFVTALLTVIGFSVHDTIVVFDRVRENLRNNVGENFADTVNHSIMQTFARSLNTSMTVVFVLLAVLLFGGASLRWFTVALLIGVISGTYSSIFNAAALLVAWQEWSDRRQTSP</sequence>
<dbReference type="PANTHER" id="PTHR30081">
    <property type="entry name" value="PROTEIN-EXPORT MEMBRANE PROTEIN SEC"/>
    <property type="match status" value="1"/>
</dbReference>